<dbReference type="Proteomes" id="UP001066276">
    <property type="component" value="Chromosome 3_1"/>
</dbReference>
<evidence type="ECO:0000313" key="3">
    <source>
        <dbReference type="Proteomes" id="UP001066276"/>
    </source>
</evidence>
<protein>
    <submittedName>
        <fullName evidence="2">Uncharacterized protein</fullName>
    </submittedName>
</protein>
<proteinExistence type="predicted"/>
<comment type="caution">
    <text evidence="2">The sequence shown here is derived from an EMBL/GenBank/DDBJ whole genome shotgun (WGS) entry which is preliminary data.</text>
</comment>
<reference evidence="2" key="1">
    <citation type="journal article" date="2022" name="bioRxiv">
        <title>Sequencing and chromosome-scale assembly of the giantPleurodeles waltlgenome.</title>
        <authorList>
            <person name="Brown T."/>
            <person name="Elewa A."/>
            <person name="Iarovenko S."/>
            <person name="Subramanian E."/>
            <person name="Araus A.J."/>
            <person name="Petzold A."/>
            <person name="Susuki M."/>
            <person name="Suzuki K.-i.T."/>
            <person name="Hayashi T."/>
            <person name="Toyoda A."/>
            <person name="Oliveira C."/>
            <person name="Osipova E."/>
            <person name="Leigh N.D."/>
            <person name="Simon A."/>
            <person name="Yun M.H."/>
        </authorList>
    </citation>
    <scope>NUCLEOTIDE SEQUENCE</scope>
    <source>
        <strain evidence="2">20211129_DDA</strain>
        <tissue evidence="2">Liver</tissue>
    </source>
</reference>
<feature type="region of interest" description="Disordered" evidence="1">
    <location>
        <begin position="57"/>
        <end position="102"/>
    </location>
</feature>
<gene>
    <name evidence="2" type="ORF">NDU88_007035</name>
</gene>
<name>A0AAV7UMR7_PLEWA</name>
<evidence type="ECO:0000256" key="1">
    <source>
        <dbReference type="SAM" id="MobiDB-lite"/>
    </source>
</evidence>
<dbReference type="AlphaFoldDB" id="A0AAV7UMR7"/>
<accession>A0AAV7UMR7</accession>
<dbReference type="EMBL" id="JANPWB010000005">
    <property type="protein sequence ID" value="KAJ1190297.1"/>
    <property type="molecule type" value="Genomic_DNA"/>
</dbReference>
<evidence type="ECO:0000313" key="2">
    <source>
        <dbReference type="EMBL" id="KAJ1190297.1"/>
    </source>
</evidence>
<organism evidence="2 3">
    <name type="scientific">Pleurodeles waltl</name>
    <name type="common">Iberian ribbed newt</name>
    <dbReference type="NCBI Taxonomy" id="8319"/>
    <lineage>
        <taxon>Eukaryota</taxon>
        <taxon>Metazoa</taxon>
        <taxon>Chordata</taxon>
        <taxon>Craniata</taxon>
        <taxon>Vertebrata</taxon>
        <taxon>Euteleostomi</taxon>
        <taxon>Amphibia</taxon>
        <taxon>Batrachia</taxon>
        <taxon>Caudata</taxon>
        <taxon>Salamandroidea</taxon>
        <taxon>Salamandridae</taxon>
        <taxon>Pleurodelinae</taxon>
        <taxon>Pleurodeles</taxon>
    </lineage>
</organism>
<sequence>MSNHLRSGWGCTWCSNKARLGKDWDNAIQISSLHGGVPFRLRLEHWEFIHTMVSDKPLHGRPHQVSTARQTAPGRRTSRIQGKCAQEAHRPLSMSVARDSGS</sequence>
<keyword evidence="3" id="KW-1185">Reference proteome</keyword>